<proteinExistence type="predicted"/>
<dbReference type="Gene3D" id="4.10.280.10">
    <property type="entry name" value="Helix-loop-helix DNA-binding domain"/>
    <property type="match status" value="1"/>
</dbReference>
<dbReference type="GO" id="GO:0046983">
    <property type="term" value="F:protein dimerization activity"/>
    <property type="evidence" value="ECO:0007669"/>
    <property type="project" value="InterPro"/>
</dbReference>
<evidence type="ECO:0000313" key="8">
    <source>
        <dbReference type="Proteomes" id="UP000288805"/>
    </source>
</evidence>
<name>A0A438EI32_VITVI</name>
<dbReference type="InterPro" id="IPR011598">
    <property type="entry name" value="bHLH_dom"/>
</dbReference>
<dbReference type="AlphaFoldDB" id="A0A438EI32"/>
<dbReference type="PROSITE" id="PS50888">
    <property type="entry name" value="BHLH"/>
    <property type="match status" value="1"/>
</dbReference>
<dbReference type="InterPro" id="IPR036638">
    <property type="entry name" value="HLH_DNA-bd_sf"/>
</dbReference>
<evidence type="ECO:0000256" key="2">
    <source>
        <dbReference type="ARBA" id="ARBA00023015"/>
    </source>
</evidence>
<protein>
    <submittedName>
        <fullName evidence="7">Transcription factor bHLH167</fullName>
    </submittedName>
</protein>
<organism evidence="7 8">
    <name type="scientific">Vitis vinifera</name>
    <name type="common">Grape</name>
    <dbReference type="NCBI Taxonomy" id="29760"/>
    <lineage>
        <taxon>Eukaryota</taxon>
        <taxon>Viridiplantae</taxon>
        <taxon>Streptophyta</taxon>
        <taxon>Embryophyta</taxon>
        <taxon>Tracheophyta</taxon>
        <taxon>Spermatophyta</taxon>
        <taxon>Magnoliopsida</taxon>
        <taxon>eudicotyledons</taxon>
        <taxon>Gunneridae</taxon>
        <taxon>Pentapetalae</taxon>
        <taxon>rosids</taxon>
        <taxon>Vitales</taxon>
        <taxon>Vitaceae</taxon>
        <taxon>Viteae</taxon>
        <taxon>Vitis</taxon>
    </lineage>
</organism>
<feature type="coiled-coil region" evidence="5">
    <location>
        <begin position="73"/>
        <end position="100"/>
    </location>
</feature>
<evidence type="ECO:0000259" key="6">
    <source>
        <dbReference type="PROSITE" id="PS50888"/>
    </source>
</evidence>
<dbReference type="Pfam" id="PF00010">
    <property type="entry name" value="HLH"/>
    <property type="match status" value="1"/>
</dbReference>
<accession>A0A438EI32</accession>
<dbReference type="GO" id="GO:0005634">
    <property type="term" value="C:nucleus"/>
    <property type="evidence" value="ECO:0007669"/>
    <property type="project" value="UniProtKB-SubCell"/>
</dbReference>
<keyword evidence="3" id="KW-0804">Transcription</keyword>
<dbReference type="GO" id="GO:0006357">
    <property type="term" value="P:regulation of transcription by RNA polymerase II"/>
    <property type="evidence" value="ECO:0007669"/>
    <property type="project" value="InterPro"/>
</dbReference>
<gene>
    <name evidence="7" type="primary">BHLH167_6</name>
    <name evidence="7" type="ORF">CK203_089691</name>
</gene>
<evidence type="ECO:0000256" key="1">
    <source>
        <dbReference type="ARBA" id="ARBA00004123"/>
    </source>
</evidence>
<dbReference type="EMBL" id="QGNW01001286">
    <property type="protein sequence ID" value="RVW47332.1"/>
    <property type="molecule type" value="Genomic_DNA"/>
</dbReference>
<evidence type="ECO:0000256" key="5">
    <source>
        <dbReference type="SAM" id="Coils"/>
    </source>
</evidence>
<dbReference type="Proteomes" id="UP000288805">
    <property type="component" value="Unassembled WGS sequence"/>
</dbReference>
<comment type="subcellular location">
    <subcellularLocation>
        <location evidence="1">Nucleus</location>
    </subcellularLocation>
</comment>
<keyword evidence="2" id="KW-0805">Transcription regulation</keyword>
<dbReference type="PANTHER" id="PTHR13935">
    <property type="entry name" value="ACHAETE-SCUTE TRANSCRIPTION FACTOR-RELATED"/>
    <property type="match status" value="1"/>
</dbReference>
<feature type="domain" description="BHLH" evidence="6">
    <location>
        <begin position="33"/>
        <end position="83"/>
    </location>
</feature>
<evidence type="ECO:0000256" key="4">
    <source>
        <dbReference type="ARBA" id="ARBA00023242"/>
    </source>
</evidence>
<dbReference type="SMART" id="SM00353">
    <property type="entry name" value="HLH"/>
    <property type="match status" value="1"/>
</dbReference>
<dbReference type="SUPFAM" id="SSF47459">
    <property type="entry name" value="HLH, helix-loop-helix DNA-binding domain"/>
    <property type="match status" value="1"/>
</dbReference>
<evidence type="ECO:0000313" key="7">
    <source>
        <dbReference type="EMBL" id="RVW47332.1"/>
    </source>
</evidence>
<reference evidence="7 8" key="1">
    <citation type="journal article" date="2018" name="PLoS Genet.">
        <title>Population sequencing reveals clonal diversity and ancestral inbreeding in the grapevine cultivar Chardonnay.</title>
        <authorList>
            <person name="Roach M.J."/>
            <person name="Johnson D.L."/>
            <person name="Bohlmann J."/>
            <person name="van Vuuren H.J."/>
            <person name="Jones S.J."/>
            <person name="Pretorius I.S."/>
            <person name="Schmidt S.A."/>
            <person name="Borneman A.R."/>
        </authorList>
    </citation>
    <scope>NUCLEOTIDE SEQUENCE [LARGE SCALE GENOMIC DNA]</scope>
    <source>
        <strain evidence="8">cv. Chardonnay</strain>
        <tissue evidence="7">Leaf</tissue>
    </source>
</reference>
<dbReference type="GO" id="GO:0003700">
    <property type="term" value="F:DNA-binding transcription factor activity"/>
    <property type="evidence" value="ECO:0007669"/>
    <property type="project" value="InterPro"/>
</dbReference>
<comment type="caution">
    <text evidence="7">The sequence shown here is derived from an EMBL/GenBank/DDBJ whole genome shotgun (WGS) entry which is preliminary data.</text>
</comment>
<dbReference type="InterPro" id="IPR015660">
    <property type="entry name" value="MASH1/Ascl1a-like"/>
</dbReference>
<evidence type="ECO:0000256" key="3">
    <source>
        <dbReference type="ARBA" id="ARBA00023163"/>
    </source>
</evidence>
<dbReference type="PANTHER" id="PTHR13935:SF46">
    <property type="entry name" value="TRANSCRIPTION FACTOR BHLH167-RELATED"/>
    <property type="match status" value="1"/>
</dbReference>
<keyword evidence="4" id="KW-0539">Nucleus</keyword>
<keyword evidence="5" id="KW-0175">Coiled coil</keyword>
<sequence length="236" mass="26414">MRLSIIAANRTPVRNFGAKLVKEESMPRQRSNLSKLDRSAVERNRRMHMKDLFSRLAFLVPTRPSKSSLHVSLDHATTYIKQLQKRIETLKQTKQLLQGSTDETAGVRCQMSGASRSPVITVRDMGSSLELLLISGSNKKFRLHEVISVLEEEAAQVVTVNQCIVGDRICYSIHSEAVSSRIGVDASRVHERLKELIFRTGSELPSLACVPYRTLKLKGTRTASLHEALVGYINLC</sequence>